<dbReference type="AlphaFoldDB" id="A0A803L7S4"/>
<dbReference type="FunFam" id="3.80.10.10:FF:000679">
    <property type="entry name" value="LRR receptor-like serine/threonine-protein kinase RPK2"/>
    <property type="match status" value="1"/>
</dbReference>
<evidence type="ECO:0000256" key="21">
    <source>
        <dbReference type="ARBA" id="ARBA00048679"/>
    </source>
</evidence>
<keyword evidence="12" id="KW-0677">Repeat</keyword>
<evidence type="ECO:0000256" key="12">
    <source>
        <dbReference type="ARBA" id="ARBA00022737"/>
    </source>
</evidence>
<dbReference type="CDD" id="cd14066">
    <property type="entry name" value="STKc_IRAK"/>
    <property type="match status" value="1"/>
</dbReference>
<feature type="region of interest" description="Disordered" evidence="23">
    <location>
        <begin position="164"/>
        <end position="187"/>
    </location>
</feature>
<dbReference type="GO" id="GO:0009414">
    <property type="term" value="P:response to water deprivation"/>
    <property type="evidence" value="ECO:0007669"/>
    <property type="project" value="UniProtKB-ARBA"/>
</dbReference>
<dbReference type="Pfam" id="PF00069">
    <property type="entry name" value="Pkinase"/>
    <property type="match status" value="1"/>
</dbReference>
<dbReference type="InterPro" id="IPR011009">
    <property type="entry name" value="Kinase-like_dom_sf"/>
</dbReference>
<dbReference type="GO" id="GO:0005524">
    <property type="term" value="F:ATP binding"/>
    <property type="evidence" value="ECO:0007669"/>
    <property type="project" value="UniProtKB-UniRule"/>
</dbReference>
<dbReference type="InterPro" id="IPR008271">
    <property type="entry name" value="Ser/Thr_kinase_AS"/>
</dbReference>
<dbReference type="OMA" id="YLHDQCA"/>
<keyword evidence="7" id="KW-0597">Phosphoprotein</keyword>
<evidence type="ECO:0000256" key="2">
    <source>
        <dbReference type="ARBA" id="ARBA00008684"/>
    </source>
</evidence>
<dbReference type="GO" id="GO:0048508">
    <property type="term" value="P:embryonic meristem development"/>
    <property type="evidence" value="ECO:0007669"/>
    <property type="project" value="UniProtKB-ARBA"/>
</dbReference>
<keyword evidence="19" id="KW-0325">Glycoprotein</keyword>
<dbReference type="Pfam" id="PF13855">
    <property type="entry name" value="LRR_8"/>
    <property type="match status" value="2"/>
</dbReference>
<feature type="binding site" evidence="22">
    <location>
        <position position="953"/>
    </location>
    <ligand>
        <name>ATP</name>
        <dbReference type="ChEBI" id="CHEBI:30616"/>
    </ligand>
</feature>
<dbReference type="InterPro" id="IPR013210">
    <property type="entry name" value="LRR_N_plant-typ"/>
</dbReference>
<dbReference type="EnsemblPlants" id="AUR62007913-RA">
    <property type="protein sequence ID" value="AUR62007913-RA:cds"/>
    <property type="gene ID" value="AUR62007913"/>
</dbReference>
<dbReference type="InterPro" id="IPR032675">
    <property type="entry name" value="LRR_dom_sf"/>
</dbReference>
<keyword evidence="15 22" id="KW-0067">ATP-binding</keyword>
<dbReference type="InterPro" id="IPR000719">
    <property type="entry name" value="Prot_kinase_dom"/>
</dbReference>
<feature type="transmembrane region" description="Helical" evidence="24">
    <location>
        <begin position="861"/>
        <end position="884"/>
    </location>
</feature>
<sequence length="1203" mass="133821">MVVNDFECEIFRAGYIQLSTQSDAVEVESNTHERGDRWRLLFPEVVQDTNNSNTIQVSHDLTNNGQVKNDQVDNHQNSSYVGRIVESFPLENIERARRHNRQISILSDSSTEDIILIDHSFMVRGEQSNTSNETISMGSSNYVHTNLENNSSSTSITNIFGQEELEHDEFEPTKSSLSSEGSSEYPMDRPSIQVMYKDDEKYDPQRIPSSVFERCDSLIPAEWSATSNESLFSIHIGNSSIGREQALLLSGELKNHVGVSPKPREEFELENLQEIRKLAGLSKASDDQGIVSTSTTTKGKVEHEDKKTDKRVTIETDEEATKGISTMQLKEENKHKQQNIHSSSISFHSNTSEDSNFSFAFPVFSGNSSLLLEERERERGVLLEFKSLVSDPSGILSSWVFGNDSSDTHHCSWVGVDCDAQFRVSVLSLPFHEFSGEIPGEIWGLENLEVLDLEGNSFSGKLPDSIKGLRRLRVLNLGLNRIGGQIPNSVSGLVGLELINLAANELEGSISVLVGGFPRLWGLYLSKNRLKGEIHDVWGSNCRNLKYLDFSGNALNGKIPVSLGNCRELRVLLLFSNKLQGGMPRELGQLRKLNVFDVSRNSLIGNIPAELGNCRDLSVLVLSNIEDPVYGELDGALSHSESNIFQGSIPMEITTLPKLRILWAPKAGIEGEISRKWDSCDRLEMINLSQNLFTGRADGVFDRCKSLVYVDVSLNRFSGKLIDNHHDSSMDELNSWDGPQFTFSACNSPPSQISNSRQLNKGPTAYLSFFVSRACLRISSLQLKAKFFVIRRNRNNEFIDAHRVVRRSENARLLSEINSSLHETVPATSAQSNAEDLQADADSPSGTGYGNGKNQFNSIEIASIASASVIVLVLLALVVLFIYTRKCAPRDSSRIQVYERREIRVFADIGVPLTFQNIVKATDNFSAGNCIGCGGFGATYKAEVSPGVIVAVKRLAVGRFHCIQQFDAEVKTLGRIRHPNLVTLIGYHASETEMFLIYNYLPGGNLERFIQERLTKSIKWKALHKIALDVAHAIAYLHDECNPRVIHRDVKPSNILLDNNYNAYLSDFGLSRLLENSETHATTGVAGTFGYLAPEYAMTCRVSEKADVYSYGVVLLELISDKKALDPSFSSHGNGFNIVSWAHMLLRQGRAKEVFTAGIWETGPHDDLVEVLHLAVKCTVDTLSIRPTMKQVVQLLKQLRPLG</sequence>
<evidence type="ECO:0000256" key="9">
    <source>
        <dbReference type="ARBA" id="ARBA00022679"/>
    </source>
</evidence>
<evidence type="ECO:0000256" key="14">
    <source>
        <dbReference type="ARBA" id="ARBA00022777"/>
    </source>
</evidence>
<dbReference type="FunFam" id="1.10.510.10:FF:000192">
    <property type="entry name" value="LRR receptor-like serine/threonine-protein kinase RPK2"/>
    <property type="match status" value="1"/>
</dbReference>
<dbReference type="Gramene" id="AUR62007913-RA">
    <property type="protein sequence ID" value="AUR62007913-RA:cds"/>
    <property type="gene ID" value="AUR62007913"/>
</dbReference>
<comment type="catalytic activity">
    <reaction evidence="20">
        <text>L-threonyl-[protein] + ATP = O-phospho-L-threonyl-[protein] + ADP + H(+)</text>
        <dbReference type="Rhea" id="RHEA:46608"/>
        <dbReference type="Rhea" id="RHEA-COMP:11060"/>
        <dbReference type="Rhea" id="RHEA-COMP:11605"/>
        <dbReference type="ChEBI" id="CHEBI:15378"/>
        <dbReference type="ChEBI" id="CHEBI:30013"/>
        <dbReference type="ChEBI" id="CHEBI:30616"/>
        <dbReference type="ChEBI" id="CHEBI:61977"/>
        <dbReference type="ChEBI" id="CHEBI:456216"/>
        <dbReference type="EC" id="2.7.11.1"/>
    </reaction>
</comment>
<keyword evidence="5" id="KW-1003">Cell membrane</keyword>
<keyword evidence="10 24" id="KW-0812">Transmembrane</keyword>
<evidence type="ECO:0000256" key="1">
    <source>
        <dbReference type="ARBA" id="ARBA00004251"/>
    </source>
</evidence>
<evidence type="ECO:0000313" key="26">
    <source>
        <dbReference type="EnsemblPlants" id="AUR62007913-RA:cds"/>
    </source>
</evidence>
<dbReference type="FunFam" id="3.30.200.20:FF:000260">
    <property type="entry name" value="LRR receptor-like serine/threonine-protein kinase RPK2"/>
    <property type="match status" value="1"/>
</dbReference>
<dbReference type="EC" id="2.7.11.1" evidence="3"/>
<dbReference type="PROSITE" id="PS50011">
    <property type="entry name" value="PROTEIN_KINASE_DOM"/>
    <property type="match status" value="1"/>
</dbReference>
<keyword evidence="11" id="KW-0732">Signal</keyword>
<evidence type="ECO:0000256" key="16">
    <source>
        <dbReference type="ARBA" id="ARBA00022989"/>
    </source>
</evidence>
<evidence type="ECO:0000256" key="7">
    <source>
        <dbReference type="ARBA" id="ARBA00022553"/>
    </source>
</evidence>
<keyword evidence="13 22" id="KW-0547">Nucleotide-binding</keyword>
<dbReference type="GO" id="GO:0009945">
    <property type="term" value="P:radial axis specification"/>
    <property type="evidence" value="ECO:0007669"/>
    <property type="project" value="UniProtKB-ARBA"/>
</dbReference>
<evidence type="ECO:0000313" key="27">
    <source>
        <dbReference type="Proteomes" id="UP000596660"/>
    </source>
</evidence>
<keyword evidence="16 24" id="KW-1133">Transmembrane helix</keyword>
<dbReference type="PROSITE" id="PS00108">
    <property type="entry name" value="PROTEIN_KINASE_ST"/>
    <property type="match status" value="1"/>
</dbReference>
<feature type="compositionally biased region" description="Low complexity" evidence="23">
    <location>
        <begin position="175"/>
        <end position="184"/>
    </location>
</feature>
<dbReference type="Proteomes" id="UP000596660">
    <property type="component" value="Unplaced"/>
</dbReference>
<evidence type="ECO:0000256" key="5">
    <source>
        <dbReference type="ARBA" id="ARBA00022475"/>
    </source>
</evidence>
<evidence type="ECO:0000256" key="19">
    <source>
        <dbReference type="ARBA" id="ARBA00023180"/>
    </source>
</evidence>
<evidence type="ECO:0000256" key="8">
    <source>
        <dbReference type="ARBA" id="ARBA00022614"/>
    </source>
</evidence>
<dbReference type="SMART" id="SM00220">
    <property type="entry name" value="S_TKc"/>
    <property type="match status" value="1"/>
</dbReference>
<proteinExistence type="inferred from homology"/>
<dbReference type="Pfam" id="PF08263">
    <property type="entry name" value="LRRNT_2"/>
    <property type="match status" value="1"/>
</dbReference>
<dbReference type="InterPro" id="IPR001611">
    <property type="entry name" value="Leu-rich_rpt"/>
</dbReference>
<dbReference type="GO" id="GO:0004674">
    <property type="term" value="F:protein serine/threonine kinase activity"/>
    <property type="evidence" value="ECO:0007669"/>
    <property type="project" value="UniProtKB-KW"/>
</dbReference>
<feature type="region of interest" description="Disordered" evidence="23">
    <location>
        <begin position="288"/>
        <end position="307"/>
    </location>
</feature>
<evidence type="ECO:0000256" key="24">
    <source>
        <dbReference type="SAM" id="Phobius"/>
    </source>
</evidence>
<dbReference type="PANTHER" id="PTHR48056">
    <property type="entry name" value="LRR RECEPTOR-LIKE SERINE/THREONINE-PROTEIN KINASE-RELATED"/>
    <property type="match status" value="1"/>
</dbReference>
<dbReference type="InterPro" id="IPR050647">
    <property type="entry name" value="Plant_LRR-RLKs"/>
</dbReference>
<dbReference type="SUPFAM" id="SSF52058">
    <property type="entry name" value="L domain-like"/>
    <property type="match status" value="2"/>
</dbReference>
<keyword evidence="17 24" id="KW-0472">Membrane</keyword>
<evidence type="ECO:0000256" key="22">
    <source>
        <dbReference type="PROSITE-ProRule" id="PRU10141"/>
    </source>
</evidence>
<evidence type="ECO:0000256" key="6">
    <source>
        <dbReference type="ARBA" id="ARBA00022527"/>
    </source>
</evidence>
<comment type="subcellular location">
    <subcellularLocation>
        <location evidence="1">Cell membrane</location>
        <topology evidence="1">Single-pass type I membrane protein</topology>
    </subcellularLocation>
</comment>
<feature type="compositionally biased region" description="Polar residues" evidence="23">
    <location>
        <begin position="824"/>
        <end position="835"/>
    </location>
</feature>
<dbReference type="PROSITE" id="PS00107">
    <property type="entry name" value="PROTEIN_KINASE_ATP"/>
    <property type="match status" value="1"/>
</dbReference>
<evidence type="ECO:0000256" key="18">
    <source>
        <dbReference type="ARBA" id="ARBA00023170"/>
    </source>
</evidence>
<evidence type="ECO:0000259" key="25">
    <source>
        <dbReference type="PROSITE" id="PS50011"/>
    </source>
</evidence>
<keyword evidence="4" id="KW-0217">Developmental protein</keyword>
<feature type="region of interest" description="Disordered" evidence="23">
    <location>
        <begin position="824"/>
        <end position="846"/>
    </location>
</feature>
<dbReference type="Gene3D" id="3.80.10.10">
    <property type="entry name" value="Ribonuclease Inhibitor"/>
    <property type="match status" value="2"/>
</dbReference>
<keyword evidence="14" id="KW-0418">Kinase</keyword>
<keyword evidence="9" id="KW-0808">Transferase</keyword>
<keyword evidence="6" id="KW-0723">Serine/threonine-protein kinase</keyword>
<dbReference type="GO" id="GO:0009409">
    <property type="term" value="P:response to cold"/>
    <property type="evidence" value="ECO:0007669"/>
    <property type="project" value="UniProtKB-ARBA"/>
</dbReference>
<reference evidence="26" key="1">
    <citation type="journal article" date="2017" name="Nature">
        <title>The genome of Chenopodium quinoa.</title>
        <authorList>
            <person name="Jarvis D.E."/>
            <person name="Ho Y.S."/>
            <person name="Lightfoot D.J."/>
            <person name="Schmoeckel S.M."/>
            <person name="Li B."/>
            <person name="Borm T.J.A."/>
            <person name="Ohyanagi H."/>
            <person name="Mineta K."/>
            <person name="Michell C.T."/>
            <person name="Saber N."/>
            <person name="Kharbatia N.M."/>
            <person name="Rupper R.R."/>
            <person name="Sharp A.R."/>
            <person name="Dally N."/>
            <person name="Boughton B.A."/>
            <person name="Woo Y.H."/>
            <person name="Gao G."/>
            <person name="Schijlen E.G.W.M."/>
            <person name="Guo X."/>
            <person name="Momin A.A."/>
            <person name="Negrao S."/>
            <person name="Al-Babili S."/>
            <person name="Gehring C."/>
            <person name="Roessner U."/>
            <person name="Jung C."/>
            <person name="Murphy K."/>
            <person name="Arold S.T."/>
            <person name="Gojobori T."/>
            <person name="van der Linden C.G."/>
            <person name="van Loo E.N."/>
            <person name="Jellen E.N."/>
            <person name="Maughan P.J."/>
            <person name="Tester M."/>
        </authorList>
    </citation>
    <scope>NUCLEOTIDE SEQUENCE [LARGE SCALE GENOMIC DNA]</scope>
    <source>
        <strain evidence="26">cv. PI 614886</strain>
    </source>
</reference>
<dbReference type="PANTHER" id="PTHR48056:SF63">
    <property type="entry name" value="PROTEIN KINASE DOMAIN-CONTAINING PROTEIN"/>
    <property type="match status" value="1"/>
</dbReference>
<organism evidence="26 27">
    <name type="scientific">Chenopodium quinoa</name>
    <name type="common">Quinoa</name>
    <dbReference type="NCBI Taxonomy" id="63459"/>
    <lineage>
        <taxon>Eukaryota</taxon>
        <taxon>Viridiplantae</taxon>
        <taxon>Streptophyta</taxon>
        <taxon>Embryophyta</taxon>
        <taxon>Tracheophyta</taxon>
        <taxon>Spermatophyta</taxon>
        <taxon>Magnoliopsida</taxon>
        <taxon>eudicotyledons</taxon>
        <taxon>Gunneridae</taxon>
        <taxon>Pentapetalae</taxon>
        <taxon>Caryophyllales</taxon>
        <taxon>Chenopodiaceae</taxon>
        <taxon>Chenopodioideae</taxon>
        <taxon>Atripliceae</taxon>
        <taxon>Chenopodium</taxon>
    </lineage>
</organism>
<evidence type="ECO:0000256" key="17">
    <source>
        <dbReference type="ARBA" id="ARBA00023136"/>
    </source>
</evidence>
<dbReference type="InterPro" id="IPR017441">
    <property type="entry name" value="Protein_kinase_ATP_BS"/>
</dbReference>
<dbReference type="SUPFAM" id="SSF56112">
    <property type="entry name" value="Protein kinase-like (PK-like)"/>
    <property type="match status" value="1"/>
</dbReference>
<protein>
    <recommendedName>
        <fullName evidence="3">non-specific serine/threonine protein kinase</fullName>
        <ecNumber evidence="3">2.7.11.1</ecNumber>
    </recommendedName>
</protein>
<evidence type="ECO:0000256" key="20">
    <source>
        <dbReference type="ARBA" id="ARBA00047899"/>
    </source>
</evidence>
<dbReference type="Gene3D" id="1.10.510.10">
    <property type="entry name" value="Transferase(Phosphotransferase) domain 1"/>
    <property type="match status" value="1"/>
</dbReference>
<reference evidence="26" key="2">
    <citation type="submission" date="2021-03" db="UniProtKB">
        <authorList>
            <consortium name="EnsemblPlants"/>
        </authorList>
    </citation>
    <scope>IDENTIFICATION</scope>
</reference>
<keyword evidence="27" id="KW-1185">Reference proteome</keyword>
<dbReference type="FunFam" id="3.80.10.10:FF:000627">
    <property type="entry name" value="Probable leucine-rich repeat receptor-like protein kinase At2g33170"/>
    <property type="match status" value="1"/>
</dbReference>
<dbReference type="GO" id="GO:0005886">
    <property type="term" value="C:plasma membrane"/>
    <property type="evidence" value="ECO:0007669"/>
    <property type="project" value="UniProtKB-SubCell"/>
</dbReference>
<evidence type="ECO:0000256" key="15">
    <source>
        <dbReference type="ARBA" id="ARBA00022840"/>
    </source>
</evidence>
<accession>A0A803L7S4</accession>
<evidence type="ECO:0000256" key="13">
    <source>
        <dbReference type="ARBA" id="ARBA00022741"/>
    </source>
</evidence>
<evidence type="ECO:0000256" key="11">
    <source>
        <dbReference type="ARBA" id="ARBA00022729"/>
    </source>
</evidence>
<name>A0A803L7S4_CHEQI</name>
<dbReference type="GO" id="GO:0009942">
    <property type="term" value="P:longitudinal axis specification"/>
    <property type="evidence" value="ECO:0007669"/>
    <property type="project" value="UniProtKB-ARBA"/>
</dbReference>
<evidence type="ECO:0000256" key="23">
    <source>
        <dbReference type="SAM" id="MobiDB-lite"/>
    </source>
</evidence>
<comment type="catalytic activity">
    <reaction evidence="21">
        <text>L-seryl-[protein] + ATP = O-phospho-L-seryl-[protein] + ADP + H(+)</text>
        <dbReference type="Rhea" id="RHEA:17989"/>
        <dbReference type="Rhea" id="RHEA-COMP:9863"/>
        <dbReference type="Rhea" id="RHEA-COMP:11604"/>
        <dbReference type="ChEBI" id="CHEBI:15378"/>
        <dbReference type="ChEBI" id="CHEBI:29999"/>
        <dbReference type="ChEBI" id="CHEBI:30616"/>
        <dbReference type="ChEBI" id="CHEBI:83421"/>
        <dbReference type="ChEBI" id="CHEBI:456216"/>
        <dbReference type="EC" id="2.7.11.1"/>
    </reaction>
</comment>
<feature type="domain" description="Protein kinase" evidence="25">
    <location>
        <begin position="925"/>
        <end position="1199"/>
    </location>
</feature>
<comment type="similarity">
    <text evidence="2">Belongs to the protein kinase superfamily. Ser/Thr protein kinase family.</text>
</comment>
<dbReference type="Gene3D" id="3.30.200.20">
    <property type="entry name" value="Phosphorylase Kinase, domain 1"/>
    <property type="match status" value="1"/>
</dbReference>
<keyword evidence="8" id="KW-0433">Leucine-rich repeat</keyword>
<keyword evidence="18" id="KW-0675">Receptor</keyword>
<evidence type="ECO:0000256" key="4">
    <source>
        <dbReference type="ARBA" id="ARBA00022473"/>
    </source>
</evidence>
<evidence type="ECO:0000256" key="3">
    <source>
        <dbReference type="ARBA" id="ARBA00012513"/>
    </source>
</evidence>
<evidence type="ECO:0000256" key="10">
    <source>
        <dbReference type="ARBA" id="ARBA00022692"/>
    </source>
</evidence>